<proteinExistence type="predicted"/>
<dbReference type="InParanoid" id="A0A1Y2H3K6"/>
<dbReference type="GeneID" id="33570253"/>
<gene>
    <name evidence="2" type="ORF">BCR41DRAFT_392037</name>
</gene>
<dbReference type="OrthoDB" id="2351825at2759"/>
<dbReference type="RefSeq" id="XP_021886256.1">
    <property type="nucleotide sequence ID" value="XM_022028410.1"/>
</dbReference>
<dbReference type="EMBL" id="MCFF01000002">
    <property type="protein sequence ID" value="ORZ28571.1"/>
    <property type="molecule type" value="Genomic_DNA"/>
</dbReference>
<sequence>MDTSSRYALLWSAPAHLEVDSFFRTNILRNWALLDFCKTRSVSSDLDTAVALWEDGIKKIIHDRLTPQAVTTACRKLLEQINDTEECREYFNGTRAAEPSNSNQDDGQNKRVRIDDQESDNSWQDFAEMLVFDGVQYKQFNAYRFEYNRSLTSEHKANLKKVVQGVRLIEDDQYSKAARWTNNFDCCTSVEAVFMIDMEMSPKMRNWLWENNELERPLGNLEGWVTSLISTPLLACFRDIEGARLVFTEAKPHPKGSAKQETGSSQGEEERGEERVQERKERDMTHDYILNIKMGLRNGLIIAMMTVEVKKNNHQSSKDSDIRKLEITMGQALVRMRKFFKGNHLNFRSFGVFFGLDEVTFLEARFEGKIVLVYQVGHGTIPKNPQNMKELGKVIRLMVAFRTRVHESINRTLSFIVQRPFPV</sequence>
<evidence type="ECO:0000256" key="1">
    <source>
        <dbReference type="SAM" id="MobiDB-lite"/>
    </source>
</evidence>
<dbReference type="AlphaFoldDB" id="A0A1Y2H3K6"/>
<evidence type="ECO:0000313" key="2">
    <source>
        <dbReference type="EMBL" id="ORZ28571.1"/>
    </source>
</evidence>
<reference evidence="2 3" key="1">
    <citation type="submission" date="2016-07" db="EMBL/GenBank/DDBJ databases">
        <title>Pervasive Adenine N6-methylation of Active Genes in Fungi.</title>
        <authorList>
            <consortium name="DOE Joint Genome Institute"/>
            <person name="Mondo S.J."/>
            <person name="Dannebaum R.O."/>
            <person name="Kuo R.C."/>
            <person name="Labutti K."/>
            <person name="Haridas S."/>
            <person name="Kuo A."/>
            <person name="Salamov A."/>
            <person name="Ahrendt S.R."/>
            <person name="Lipzen A."/>
            <person name="Sullivan W."/>
            <person name="Andreopoulos W.B."/>
            <person name="Clum A."/>
            <person name="Lindquist E."/>
            <person name="Daum C."/>
            <person name="Ramamoorthy G.K."/>
            <person name="Gryganskyi A."/>
            <person name="Culley D."/>
            <person name="Magnuson J.K."/>
            <person name="James T.Y."/>
            <person name="O'Malley M.A."/>
            <person name="Stajich J.E."/>
            <person name="Spatafora J.W."/>
            <person name="Visel A."/>
            <person name="Grigoriev I.V."/>
        </authorList>
    </citation>
    <scope>NUCLEOTIDE SEQUENCE [LARGE SCALE GENOMIC DNA]</scope>
    <source>
        <strain evidence="2 3">NRRL 3116</strain>
    </source>
</reference>
<name>A0A1Y2H3K6_9FUNG</name>
<feature type="region of interest" description="Disordered" evidence="1">
    <location>
        <begin position="249"/>
        <end position="280"/>
    </location>
</feature>
<dbReference type="Proteomes" id="UP000193648">
    <property type="component" value="Unassembled WGS sequence"/>
</dbReference>
<evidence type="ECO:0000313" key="3">
    <source>
        <dbReference type="Proteomes" id="UP000193648"/>
    </source>
</evidence>
<feature type="compositionally biased region" description="Basic and acidic residues" evidence="1">
    <location>
        <begin position="268"/>
        <end position="280"/>
    </location>
</feature>
<organism evidence="2 3">
    <name type="scientific">Lobosporangium transversale</name>
    <dbReference type="NCBI Taxonomy" id="64571"/>
    <lineage>
        <taxon>Eukaryota</taxon>
        <taxon>Fungi</taxon>
        <taxon>Fungi incertae sedis</taxon>
        <taxon>Mucoromycota</taxon>
        <taxon>Mortierellomycotina</taxon>
        <taxon>Mortierellomycetes</taxon>
        <taxon>Mortierellales</taxon>
        <taxon>Mortierellaceae</taxon>
        <taxon>Lobosporangium</taxon>
    </lineage>
</organism>
<protein>
    <submittedName>
        <fullName evidence="2">Uncharacterized protein</fullName>
    </submittedName>
</protein>
<comment type="caution">
    <text evidence="2">The sequence shown here is derived from an EMBL/GenBank/DDBJ whole genome shotgun (WGS) entry which is preliminary data.</text>
</comment>
<accession>A0A1Y2H3K6</accession>
<keyword evidence="3" id="KW-1185">Reference proteome</keyword>